<dbReference type="InterPro" id="IPR035919">
    <property type="entry name" value="EAL_sf"/>
</dbReference>
<dbReference type="PANTHER" id="PTHR44757">
    <property type="entry name" value="DIGUANYLATE CYCLASE DGCP"/>
    <property type="match status" value="1"/>
</dbReference>
<dbReference type="SUPFAM" id="SSF141868">
    <property type="entry name" value="EAL domain-like"/>
    <property type="match status" value="1"/>
</dbReference>
<evidence type="ECO:0000259" key="5">
    <source>
        <dbReference type="PROSITE" id="PS50883"/>
    </source>
</evidence>
<keyword evidence="8" id="KW-1185">Reference proteome</keyword>
<dbReference type="STRING" id="717772.THIAE_07985"/>
<dbReference type="CDD" id="cd01948">
    <property type="entry name" value="EAL"/>
    <property type="match status" value="1"/>
</dbReference>
<dbReference type="SMART" id="SM00052">
    <property type="entry name" value="EAL"/>
    <property type="match status" value="1"/>
</dbReference>
<dbReference type="InterPro" id="IPR052155">
    <property type="entry name" value="Biofilm_reg_signaling"/>
</dbReference>
<dbReference type="eggNOG" id="COG5001">
    <property type="taxonomic scope" value="Bacteria"/>
</dbReference>
<dbReference type="GO" id="GO:0071111">
    <property type="term" value="F:cyclic-guanylate-specific phosphodiesterase activity"/>
    <property type="evidence" value="ECO:0007669"/>
    <property type="project" value="UniProtKB-EC"/>
</dbReference>
<dbReference type="AlphaFoldDB" id="W0DXL1"/>
<organism evidence="7 8">
    <name type="scientific">Thiomicrospira aerophila AL3</name>
    <dbReference type="NCBI Taxonomy" id="717772"/>
    <lineage>
        <taxon>Bacteria</taxon>
        <taxon>Pseudomonadati</taxon>
        <taxon>Pseudomonadota</taxon>
        <taxon>Gammaproteobacteria</taxon>
        <taxon>Thiotrichales</taxon>
        <taxon>Piscirickettsiaceae</taxon>
        <taxon>Thiomicrospira</taxon>
    </lineage>
</organism>
<dbReference type="Proteomes" id="UP000005380">
    <property type="component" value="Chromosome"/>
</dbReference>
<accession>W0DXL1</accession>
<dbReference type="HOGENOM" id="CLU_000445_70_50_6"/>
<dbReference type="KEGG" id="tao:THIAE_07985"/>
<evidence type="ECO:0000256" key="3">
    <source>
        <dbReference type="ARBA" id="ARBA00022636"/>
    </source>
</evidence>
<dbReference type="InterPro" id="IPR029787">
    <property type="entry name" value="Nucleotide_cyclase"/>
</dbReference>
<evidence type="ECO:0000259" key="6">
    <source>
        <dbReference type="PROSITE" id="PS50887"/>
    </source>
</evidence>
<name>W0DXL1_9GAMM</name>
<dbReference type="Gene3D" id="3.20.20.450">
    <property type="entry name" value="EAL domain"/>
    <property type="match status" value="1"/>
</dbReference>
<protein>
    <recommendedName>
        <fullName evidence="2">cyclic-guanylate-specific phosphodiesterase</fullName>
        <ecNumber evidence="2">3.1.4.52</ecNumber>
    </recommendedName>
</protein>
<feature type="domain" description="EAL" evidence="5">
    <location>
        <begin position="179"/>
        <end position="433"/>
    </location>
</feature>
<dbReference type="InterPro" id="IPR043128">
    <property type="entry name" value="Rev_trsase/Diguanyl_cyclase"/>
</dbReference>
<proteinExistence type="predicted"/>
<dbReference type="Pfam" id="PF00990">
    <property type="entry name" value="GGDEF"/>
    <property type="match status" value="1"/>
</dbReference>
<evidence type="ECO:0000256" key="1">
    <source>
        <dbReference type="ARBA" id="ARBA00001946"/>
    </source>
</evidence>
<evidence type="ECO:0000256" key="4">
    <source>
        <dbReference type="ARBA" id="ARBA00051114"/>
    </source>
</evidence>
<dbReference type="FunFam" id="3.20.20.450:FF:000001">
    <property type="entry name" value="Cyclic di-GMP phosphodiesterase yahA"/>
    <property type="match status" value="1"/>
</dbReference>
<gene>
    <name evidence="7" type="ORF">THIAE_07985</name>
</gene>
<feature type="domain" description="GGDEF" evidence="6">
    <location>
        <begin position="32"/>
        <end position="170"/>
    </location>
</feature>
<evidence type="ECO:0000313" key="8">
    <source>
        <dbReference type="Proteomes" id="UP000005380"/>
    </source>
</evidence>
<dbReference type="FunFam" id="3.30.70.270:FF:000001">
    <property type="entry name" value="Diguanylate cyclase domain protein"/>
    <property type="match status" value="1"/>
</dbReference>
<dbReference type="PANTHER" id="PTHR44757:SF2">
    <property type="entry name" value="BIOFILM ARCHITECTURE MAINTENANCE PROTEIN MBAA"/>
    <property type="match status" value="1"/>
</dbReference>
<evidence type="ECO:0000256" key="2">
    <source>
        <dbReference type="ARBA" id="ARBA00012282"/>
    </source>
</evidence>
<dbReference type="InterPro" id="IPR000160">
    <property type="entry name" value="GGDEF_dom"/>
</dbReference>
<dbReference type="Pfam" id="PF00563">
    <property type="entry name" value="EAL"/>
    <property type="match status" value="1"/>
</dbReference>
<dbReference type="EMBL" id="CP007030">
    <property type="protein sequence ID" value="AHF01704.1"/>
    <property type="molecule type" value="Genomic_DNA"/>
</dbReference>
<dbReference type="InParanoid" id="W0DXL1"/>
<comment type="cofactor">
    <cofactor evidence="1">
        <name>Mg(2+)</name>
        <dbReference type="ChEBI" id="CHEBI:18420"/>
    </cofactor>
</comment>
<dbReference type="SUPFAM" id="SSF55073">
    <property type="entry name" value="Nucleotide cyclase"/>
    <property type="match status" value="1"/>
</dbReference>
<dbReference type="PROSITE" id="PS50883">
    <property type="entry name" value="EAL"/>
    <property type="match status" value="1"/>
</dbReference>
<reference evidence="7 8" key="1">
    <citation type="submission" date="2013-12" db="EMBL/GenBank/DDBJ databases">
        <authorList>
            <consortium name="DOE Joint Genome Institute"/>
            <person name="Kappler U."/>
            <person name="Huntemann M."/>
            <person name="Han J."/>
            <person name="Chen A."/>
            <person name="Kyrpides N."/>
            <person name="Mavromatis K."/>
            <person name="Markowitz V."/>
            <person name="Palaniappan K."/>
            <person name="Ivanova N."/>
            <person name="Schaumberg A."/>
            <person name="Pati A."/>
            <person name="Liolios K."/>
            <person name="Nordberg H.P."/>
            <person name="Cantor M.N."/>
            <person name="Hua S.X."/>
            <person name="Woyke T."/>
        </authorList>
    </citation>
    <scope>NUCLEOTIDE SEQUENCE [LARGE SCALE GENOMIC DNA]</scope>
    <source>
        <strain evidence="8">AL2</strain>
    </source>
</reference>
<dbReference type="GO" id="GO:0071732">
    <property type="term" value="P:cellular response to nitric oxide"/>
    <property type="evidence" value="ECO:0007669"/>
    <property type="project" value="UniProtKB-ARBA"/>
</dbReference>
<dbReference type="NCBIfam" id="TIGR00254">
    <property type="entry name" value="GGDEF"/>
    <property type="match status" value="1"/>
</dbReference>
<sequence>MAFYDPLTKLPNRRLLTERLNHSMMVNERSGQHGALLYFDLDHFKTINDAHGHKTGDQLLIEVAKRLKSCLRDVDNLARVGGDEFVVTLETLGSQSRHAANKVEQVAELIREQLNQPYEIEGARYFTSPSVGVVIFQGLTETTDDLLKHAETAMYGAKSTDRNSISFYDPSIQKEVEQRATLETQLHEAIEQNQLELYYQLQVDEHKNPIGAEALIRWHHPQRGQVSPADFIPLAEETGQIKAMGRWVIEKACEQLRDWQNQAHLSNLILAINVSAKQFKEPNFVDQVSQNIQRYGIHAGRLKIELTESTIIDNIEETVLKMRQLRELGVKFSLDDFGTGYSSLQYLKRLPLDQIKIDQTFVRDIVQDPDDVTIVKTIIAMSQSLGLDVIAEGVETQEQRDILLANGCHHYQGYFFGRPCPVEQFSADLVGRLAV</sequence>
<comment type="catalytic activity">
    <reaction evidence="4">
        <text>3',3'-c-di-GMP + H2O = 5'-phosphoguanylyl(3'-&gt;5')guanosine + H(+)</text>
        <dbReference type="Rhea" id="RHEA:24902"/>
        <dbReference type="ChEBI" id="CHEBI:15377"/>
        <dbReference type="ChEBI" id="CHEBI:15378"/>
        <dbReference type="ChEBI" id="CHEBI:58754"/>
        <dbReference type="ChEBI" id="CHEBI:58805"/>
        <dbReference type="EC" id="3.1.4.52"/>
    </reaction>
    <physiologicalReaction direction="left-to-right" evidence="4">
        <dbReference type="Rhea" id="RHEA:24903"/>
    </physiologicalReaction>
</comment>
<dbReference type="CDD" id="cd01949">
    <property type="entry name" value="GGDEF"/>
    <property type="match status" value="1"/>
</dbReference>
<keyword evidence="3" id="KW-0973">c-di-GMP</keyword>
<dbReference type="PROSITE" id="PS50887">
    <property type="entry name" value="GGDEF"/>
    <property type="match status" value="1"/>
</dbReference>
<dbReference type="SMART" id="SM00267">
    <property type="entry name" value="GGDEF"/>
    <property type="match status" value="1"/>
</dbReference>
<dbReference type="InterPro" id="IPR001633">
    <property type="entry name" value="EAL_dom"/>
</dbReference>
<dbReference type="FunCoup" id="W0DXL1">
    <property type="interactions" value="244"/>
</dbReference>
<dbReference type="EC" id="3.1.4.52" evidence="2"/>
<dbReference type="Gene3D" id="3.30.70.270">
    <property type="match status" value="1"/>
</dbReference>
<evidence type="ECO:0000313" key="7">
    <source>
        <dbReference type="EMBL" id="AHF01704.1"/>
    </source>
</evidence>